<protein>
    <submittedName>
        <fullName evidence="2">Uncharacterized protein</fullName>
    </submittedName>
</protein>
<dbReference type="EMBL" id="KD170708">
    <property type="protein sequence ID" value="EMS55411.1"/>
    <property type="molecule type" value="Genomic_DNA"/>
</dbReference>
<dbReference type="AlphaFoldDB" id="M7Z777"/>
<name>M7Z777_TRIUA</name>
<evidence type="ECO:0000313" key="2">
    <source>
        <dbReference type="EMBL" id="EMS55411.1"/>
    </source>
</evidence>
<sequence length="124" mass="13006">MATDPEAMGGRGNNSALADGSGSVLIAKARRRGNGRPEVLREGNSRQRRRGHGRTVGDDLEADDCGCDRLGGSGSSHSKGLKAETRQTGGDLVIAAARGGSGPSPRDLMKCRWTMINQLDQLCS</sequence>
<reference evidence="2" key="1">
    <citation type="journal article" date="2013" name="Nature">
        <title>Draft genome of the wheat A-genome progenitor Triticum urartu.</title>
        <authorList>
            <person name="Ling H.Q."/>
            <person name="Zhao S."/>
            <person name="Liu D."/>
            <person name="Wang J."/>
            <person name="Sun H."/>
            <person name="Zhang C."/>
            <person name="Fan H."/>
            <person name="Li D."/>
            <person name="Dong L."/>
            <person name="Tao Y."/>
            <person name="Gao C."/>
            <person name="Wu H."/>
            <person name="Li Y."/>
            <person name="Cui Y."/>
            <person name="Guo X."/>
            <person name="Zheng S."/>
            <person name="Wang B."/>
            <person name="Yu K."/>
            <person name="Liang Q."/>
            <person name="Yang W."/>
            <person name="Lou X."/>
            <person name="Chen J."/>
            <person name="Feng M."/>
            <person name="Jian J."/>
            <person name="Zhang X."/>
            <person name="Luo G."/>
            <person name="Jiang Y."/>
            <person name="Liu J."/>
            <person name="Wang Z."/>
            <person name="Sha Y."/>
            <person name="Zhang B."/>
            <person name="Wu H."/>
            <person name="Tang D."/>
            <person name="Shen Q."/>
            <person name="Xue P."/>
            <person name="Zou S."/>
            <person name="Wang X."/>
            <person name="Liu X."/>
            <person name="Wang F."/>
            <person name="Yang Y."/>
            <person name="An X."/>
            <person name="Dong Z."/>
            <person name="Zhang K."/>
            <person name="Zhang X."/>
            <person name="Luo M.C."/>
            <person name="Dvorak J."/>
            <person name="Tong Y."/>
            <person name="Wang J."/>
            <person name="Yang H."/>
            <person name="Li Z."/>
            <person name="Wang D."/>
            <person name="Zhang A."/>
            <person name="Wang J."/>
        </authorList>
    </citation>
    <scope>NUCLEOTIDE SEQUENCE</scope>
</reference>
<gene>
    <name evidence="2" type="ORF">TRIUR3_34244</name>
</gene>
<evidence type="ECO:0000256" key="1">
    <source>
        <dbReference type="SAM" id="MobiDB-lite"/>
    </source>
</evidence>
<proteinExistence type="predicted"/>
<feature type="region of interest" description="Disordered" evidence="1">
    <location>
        <begin position="1"/>
        <end position="59"/>
    </location>
</feature>
<accession>M7Z777</accession>
<organism evidence="2">
    <name type="scientific">Triticum urartu</name>
    <name type="common">Red wild einkorn</name>
    <name type="synonym">Crithodium urartu</name>
    <dbReference type="NCBI Taxonomy" id="4572"/>
    <lineage>
        <taxon>Eukaryota</taxon>
        <taxon>Viridiplantae</taxon>
        <taxon>Streptophyta</taxon>
        <taxon>Embryophyta</taxon>
        <taxon>Tracheophyta</taxon>
        <taxon>Spermatophyta</taxon>
        <taxon>Magnoliopsida</taxon>
        <taxon>Liliopsida</taxon>
        <taxon>Poales</taxon>
        <taxon>Poaceae</taxon>
        <taxon>BOP clade</taxon>
        <taxon>Pooideae</taxon>
        <taxon>Triticodae</taxon>
        <taxon>Triticeae</taxon>
        <taxon>Triticinae</taxon>
        <taxon>Triticum</taxon>
    </lineage>
</organism>